<proteinExistence type="predicted"/>
<dbReference type="STRING" id="44941.A0A397UMP3"/>
<name>A0A397UMP3_9GLOM</name>
<evidence type="ECO:0000313" key="2">
    <source>
        <dbReference type="Proteomes" id="UP000266673"/>
    </source>
</evidence>
<sequence length="152" mass="17262">MNEKLDTITSYDLFRSKLIKFLLDKFTNCSSTCRYFGYIYIYGNGIKLIFMTNICTMYSEEDINHEESSSLDTLKQKFDRLYETSKFQNFATVSVVTFIGFSQSDTTSKITSIANAIIEKNVFGQSACCVKNCNCRSSKATLLTTNGKNVKI</sequence>
<gene>
    <name evidence="1" type="ORF">C2G38_163489</name>
</gene>
<reference evidence="1 2" key="1">
    <citation type="submission" date="2018-06" db="EMBL/GenBank/DDBJ databases">
        <title>Comparative genomics reveals the genomic features of Rhizophagus irregularis, R. cerebriforme, R. diaphanum and Gigaspora rosea, and their symbiotic lifestyle signature.</title>
        <authorList>
            <person name="Morin E."/>
            <person name="San Clemente H."/>
            <person name="Chen E.C.H."/>
            <person name="De La Providencia I."/>
            <person name="Hainaut M."/>
            <person name="Kuo A."/>
            <person name="Kohler A."/>
            <person name="Murat C."/>
            <person name="Tang N."/>
            <person name="Roy S."/>
            <person name="Loubradou J."/>
            <person name="Henrissat B."/>
            <person name="Grigoriev I.V."/>
            <person name="Corradi N."/>
            <person name="Roux C."/>
            <person name="Martin F.M."/>
        </authorList>
    </citation>
    <scope>NUCLEOTIDE SEQUENCE [LARGE SCALE GENOMIC DNA]</scope>
    <source>
        <strain evidence="1 2">DAOM 194757</strain>
    </source>
</reference>
<dbReference type="AlphaFoldDB" id="A0A397UMP3"/>
<comment type="caution">
    <text evidence="1">The sequence shown here is derived from an EMBL/GenBank/DDBJ whole genome shotgun (WGS) entry which is preliminary data.</text>
</comment>
<keyword evidence="2" id="KW-1185">Reference proteome</keyword>
<organism evidence="1 2">
    <name type="scientific">Gigaspora rosea</name>
    <dbReference type="NCBI Taxonomy" id="44941"/>
    <lineage>
        <taxon>Eukaryota</taxon>
        <taxon>Fungi</taxon>
        <taxon>Fungi incertae sedis</taxon>
        <taxon>Mucoromycota</taxon>
        <taxon>Glomeromycotina</taxon>
        <taxon>Glomeromycetes</taxon>
        <taxon>Diversisporales</taxon>
        <taxon>Gigasporaceae</taxon>
        <taxon>Gigaspora</taxon>
    </lineage>
</organism>
<dbReference type="Proteomes" id="UP000266673">
    <property type="component" value="Unassembled WGS sequence"/>
</dbReference>
<dbReference type="EMBL" id="QKWP01001213">
    <property type="protein sequence ID" value="RIB10761.1"/>
    <property type="molecule type" value="Genomic_DNA"/>
</dbReference>
<accession>A0A397UMP3</accession>
<dbReference type="OrthoDB" id="10412094at2759"/>
<evidence type="ECO:0000313" key="1">
    <source>
        <dbReference type="EMBL" id="RIB10761.1"/>
    </source>
</evidence>
<protein>
    <submittedName>
        <fullName evidence="1">Uncharacterized protein</fullName>
    </submittedName>
</protein>